<protein>
    <submittedName>
        <fullName evidence="2">Uncharacterized protein</fullName>
    </submittedName>
</protein>
<dbReference type="AlphaFoldDB" id="A0AAU9IPP4"/>
<gene>
    <name evidence="2" type="ORF">BSTOLATCC_MIC8429</name>
</gene>
<dbReference type="EMBL" id="CAJZBQ010000010">
    <property type="protein sequence ID" value="CAG9313154.1"/>
    <property type="molecule type" value="Genomic_DNA"/>
</dbReference>
<comment type="caution">
    <text evidence="2">The sequence shown here is derived from an EMBL/GenBank/DDBJ whole genome shotgun (WGS) entry which is preliminary data.</text>
</comment>
<accession>A0AAU9IPP4</accession>
<evidence type="ECO:0000313" key="3">
    <source>
        <dbReference type="Proteomes" id="UP001162131"/>
    </source>
</evidence>
<feature type="region of interest" description="Disordered" evidence="1">
    <location>
        <begin position="1"/>
        <end position="32"/>
    </location>
</feature>
<evidence type="ECO:0000256" key="1">
    <source>
        <dbReference type="SAM" id="MobiDB-lite"/>
    </source>
</evidence>
<evidence type="ECO:0000313" key="2">
    <source>
        <dbReference type="EMBL" id="CAG9313154.1"/>
    </source>
</evidence>
<reference evidence="2" key="1">
    <citation type="submission" date="2021-09" db="EMBL/GenBank/DDBJ databases">
        <authorList>
            <consortium name="AG Swart"/>
            <person name="Singh M."/>
            <person name="Singh A."/>
            <person name="Seah K."/>
            <person name="Emmerich C."/>
        </authorList>
    </citation>
    <scope>NUCLEOTIDE SEQUENCE</scope>
    <source>
        <strain evidence="2">ATCC30299</strain>
    </source>
</reference>
<proteinExistence type="predicted"/>
<organism evidence="2 3">
    <name type="scientific">Blepharisma stoltei</name>
    <dbReference type="NCBI Taxonomy" id="1481888"/>
    <lineage>
        <taxon>Eukaryota</taxon>
        <taxon>Sar</taxon>
        <taxon>Alveolata</taxon>
        <taxon>Ciliophora</taxon>
        <taxon>Postciliodesmatophora</taxon>
        <taxon>Heterotrichea</taxon>
        <taxon>Heterotrichida</taxon>
        <taxon>Blepharismidae</taxon>
        <taxon>Blepharisma</taxon>
    </lineage>
</organism>
<keyword evidence="3" id="KW-1185">Reference proteome</keyword>
<sequence length="242" mass="27809">MQYEKVLAESSESEELLPSKRNSKLDLGQPTKRMHSDNPFIMDIEFFLKELDEIFTNPNKRVEIADTLPEMTIDQLTKIEDTFKIKKGSSKISLERDDNNEIAADINDIKKIQEEINLKLEENKKIDFSEVVDDDVKLSFNNLTTPEKIRALLSQQDSLIFPETIANADSKMNQMKKSSYENRSSITVSQSLLKPKEIDILSLKAQIPKSLQPTFSLPYIIKPLKIYTNLKAISYKIYTNSI</sequence>
<dbReference type="Proteomes" id="UP001162131">
    <property type="component" value="Unassembled WGS sequence"/>
</dbReference>
<name>A0AAU9IPP4_9CILI</name>